<dbReference type="PANTHER" id="PTHR22749">
    <property type="entry name" value="RIBOFLAVIN KINASE/FMN ADENYLYLTRANSFERASE"/>
    <property type="match status" value="1"/>
</dbReference>
<feature type="domain" description="Riboflavin kinase" evidence="16">
    <location>
        <begin position="182"/>
        <end position="309"/>
    </location>
</feature>
<comment type="catalytic activity">
    <reaction evidence="14 15">
        <text>FMN + ATP + H(+) = FAD + diphosphate</text>
        <dbReference type="Rhea" id="RHEA:17237"/>
        <dbReference type="ChEBI" id="CHEBI:15378"/>
        <dbReference type="ChEBI" id="CHEBI:30616"/>
        <dbReference type="ChEBI" id="CHEBI:33019"/>
        <dbReference type="ChEBI" id="CHEBI:57692"/>
        <dbReference type="ChEBI" id="CHEBI:58210"/>
        <dbReference type="EC" id="2.7.7.2"/>
    </reaction>
</comment>
<keyword evidence="5 15" id="KW-0288">FMN</keyword>
<evidence type="ECO:0000256" key="4">
    <source>
        <dbReference type="ARBA" id="ARBA00022630"/>
    </source>
</evidence>
<evidence type="ECO:0000256" key="5">
    <source>
        <dbReference type="ARBA" id="ARBA00022643"/>
    </source>
</evidence>
<keyword evidence="10 15" id="KW-0274">FAD</keyword>
<keyword evidence="6 15" id="KW-0808">Transferase</keyword>
<accession>A0ABP8N3L8</accession>
<keyword evidence="11 15" id="KW-0067">ATP-binding</keyword>
<evidence type="ECO:0000256" key="9">
    <source>
        <dbReference type="ARBA" id="ARBA00022777"/>
    </source>
</evidence>
<comment type="similarity">
    <text evidence="15">Belongs to the ribF family.</text>
</comment>
<dbReference type="InterPro" id="IPR023468">
    <property type="entry name" value="Riboflavin_kinase"/>
</dbReference>
<proteinExistence type="inferred from homology"/>
<dbReference type="InterPro" id="IPR002606">
    <property type="entry name" value="Riboflavin_kinase_bac"/>
</dbReference>
<evidence type="ECO:0000256" key="13">
    <source>
        <dbReference type="ARBA" id="ARBA00047880"/>
    </source>
</evidence>
<dbReference type="InterPro" id="IPR014729">
    <property type="entry name" value="Rossmann-like_a/b/a_fold"/>
</dbReference>
<keyword evidence="18" id="KW-1185">Reference proteome</keyword>
<evidence type="ECO:0000256" key="14">
    <source>
        <dbReference type="ARBA" id="ARBA00049494"/>
    </source>
</evidence>
<gene>
    <name evidence="17" type="ORF">GCM10023092_28070</name>
</gene>
<evidence type="ECO:0000259" key="16">
    <source>
        <dbReference type="SMART" id="SM00904"/>
    </source>
</evidence>
<dbReference type="NCBIfam" id="NF004160">
    <property type="entry name" value="PRK05627.1-3"/>
    <property type="match status" value="1"/>
</dbReference>
<evidence type="ECO:0000256" key="12">
    <source>
        <dbReference type="ARBA" id="ARBA00023268"/>
    </source>
</evidence>
<evidence type="ECO:0000256" key="2">
    <source>
        <dbReference type="ARBA" id="ARBA00004726"/>
    </source>
</evidence>
<comment type="pathway">
    <text evidence="3 15">Cofactor biosynthesis; FMN biosynthesis; FMN from riboflavin (ATP route): step 1/1.</text>
</comment>
<comment type="pathway">
    <text evidence="2 15">Cofactor biosynthesis; FAD biosynthesis; FAD from FMN: step 1/1.</text>
</comment>
<keyword evidence="4 15" id="KW-0285">Flavoprotein</keyword>
<evidence type="ECO:0000313" key="18">
    <source>
        <dbReference type="Proteomes" id="UP001501410"/>
    </source>
</evidence>
<comment type="function">
    <text evidence="1">Catalyzes the phosphorylation of riboflavin to FMN followed by the adenylation of FMN to FAD.</text>
</comment>
<dbReference type="Gene3D" id="3.40.50.620">
    <property type="entry name" value="HUPs"/>
    <property type="match status" value="1"/>
</dbReference>
<dbReference type="InterPro" id="IPR015864">
    <property type="entry name" value="FAD_synthase"/>
</dbReference>
<organism evidence="17 18">
    <name type="scientific">Rurimicrobium arvi</name>
    <dbReference type="NCBI Taxonomy" id="2049916"/>
    <lineage>
        <taxon>Bacteria</taxon>
        <taxon>Pseudomonadati</taxon>
        <taxon>Bacteroidota</taxon>
        <taxon>Chitinophagia</taxon>
        <taxon>Chitinophagales</taxon>
        <taxon>Chitinophagaceae</taxon>
        <taxon>Rurimicrobium</taxon>
    </lineage>
</organism>
<protein>
    <recommendedName>
        <fullName evidence="15">Riboflavin biosynthesis protein</fullName>
    </recommendedName>
    <domain>
        <recommendedName>
            <fullName evidence="15">Riboflavin kinase</fullName>
            <ecNumber evidence="15">2.7.1.26</ecNumber>
        </recommendedName>
        <alternativeName>
            <fullName evidence="15">Flavokinase</fullName>
        </alternativeName>
    </domain>
    <domain>
        <recommendedName>
            <fullName evidence="15">FMN adenylyltransferase</fullName>
            <ecNumber evidence="15">2.7.7.2</ecNumber>
        </recommendedName>
        <alternativeName>
            <fullName evidence="15">FAD pyrophosphorylase</fullName>
        </alternativeName>
        <alternativeName>
            <fullName evidence="15">FAD synthase</fullName>
        </alternativeName>
    </domain>
</protein>
<dbReference type="Pfam" id="PF06574">
    <property type="entry name" value="FAD_syn"/>
    <property type="match status" value="1"/>
</dbReference>
<dbReference type="EC" id="2.7.7.2" evidence="15"/>
<keyword evidence="8 15" id="KW-0547">Nucleotide-binding</keyword>
<evidence type="ECO:0000256" key="7">
    <source>
        <dbReference type="ARBA" id="ARBA00022695"/>
    </source>
</evidence>
<evidence type="ECO:0000313" key="17">
    <source>
        <dbReference type="EMBL" id="GAA4458946.1"/>
    </source>
</evidence>
<evidence type="ECO:0000256" key="6">
    <source>
        <dbReference type="ARBA" id="ARBA00022679"/>
    </source>
</evidence>
<dbReference type="RefSeq" id="WP_344828547.1">
    <property type="nucleotide sequence ID" value="NZ_BAABEZ010000024.1"/>
</dbReference>
<name>A0ABP8N3L8_9BACT</name>
<dbReference type="GO" id="GO:0016301">
    <property type="term" value="F:kinase activity"/>
    <property type="evidence" value="ECO:0007669"/>
    <property type="project" value="UniProtKB-KW"/>
</dbReference>
<dbReference type="PIRSF" id="PIRSF004491">
    <property type="entry name" value="FAD_Synth"/>
    <property type="match status" value="1"/>
</dbReference>
<keyword evidence="12" id="KW-0511">Multifunctional enzyme</keyword>
<dbReference type="EMBL" id="BAABEZ010000024">
    <property type="protein sequence ID" value="GAA4458946.1"/>
    <property type="molecule type" value="Genomic_DNA"/>
</dbReference>
<dbReference type="Proteomes" id="UP001501410">
    <property type="component" value="Unassembled WGS sequence"/>
</dbReference>
<evidence type="ECO:0000256" key="15">
    <source>
        <dbReference type="PIRNR" id="PIRNR004491"/>
    </source>
</evidence>
<sequence length="311" mass="34673">MQVFYGTDKLPLFPHAVLTIGTFDGLHEGHRQILASVVAEARDRNGTSVLITFHPHPRKLIHPDEPLKLLSSLRERLALIAAAGVDVAVVVPFTHEFAALSATEYIESFLQHFFLPELIIIGYDHRFGHDRAGDINLLRERAPRYGFDVREIPAQLIQDAAVSSTKIRKALAEGRVADAQRMLGDCYQLSGRVSRGAQLGRTIGYPTANIIPEDPEKMVPLSGVYAVQVWYDEQYIAGGMMNIGINPTVSSTQIQKIEVHLFDFSGDLYDRELEVRFVARIRSEQKFTGLDALKAQLAQDEQTARQLLANA</sequence>
<keyword evidence="9 15" id="KW-0418">Kinase</keyword>
<dbReference type="InterPro" id="IPR015865">
    <property type="entry name" value="Riboflavin_kinase_bac/euk"/>
</dbReference>
<keyword evidence="7 15" id="KW-0548">Nucleotidyltransferase</keyword>
<dbReference type="NCBIfam" id="TIGR00083">
    <property type="entry name" value="ribF"/>
    <property type="match status" value="1"/>
</dbReference>
<dbReference type="Gene3D" id="2.40.30.30">
    <property type="entry name" value="Riboflavin kinase-like"/>
    <property type="match status" value="1"/>
</dbReference>
<dbReference type="SUPFAM" id="SSF82114">
    <property type="entry name" value="Riboflavin kinase-like"/>
    <property type="match status" value="1"/>
</dbReference>
<dbReference type="SMART" id="SM00904">
    <property type="entry name" value="Flavokinase"/>
    <property type="match status" value="1"/>
</dbReference>
<comment type="caution">
    <text evidence="17">The sequence shown here is derived from an EMBL/GenBank/DDBJ whole genome shotgun (WGS) entry which is preliminary data.</text>
</comment>
<evidence type="ECO:0000256" key="10">
    <source>
        <dbReference type="ARBA" id="ARBA00022827"/>
    </source>
</evidence>
<evidence type="ECO:0000256" key="3">
    <source>
        <dbReference type="ARBA" id="ARBA00005201"/>
    </source>
</evidence>
<dbReference type="PANTHER" id="PTHR22749:SF6">
    <property type="entry name" value="RIBOFLAVIN KINASE"/>
    <property type="match status" value="1"/>
</dbReference>
<dbReference type="Pfam" id="PF01687">
    <property type="entry name" value="Flavokinase"/>
    <property type="match status" value="1"/>
</dbReference>
<evidence type="ECO:0000256" key="11">
    <source>
        <dbReference type="ARBA" id="ARBA00022840"/>
    </source>
</evidence>
<reference evidence="18" key="1">
    <citation type="journal article" date="2019" name="Int. J. Syst. Evol. Microbiol.">
        <title>The Global Catalogue of Microorganisms (GCM) 10K type strain sequencing project: providing services to taxonomists for standard genome sequencing and annotation.</title>
        <authorList>
            <consortium name="The Broad Institute Genomics Platform"/>
            <consortium name="The Broad Institute Genome Sequencing Center for Infectious Disease"/>
            <person name="Wu L."/>
            <person name="Ma J."/>
        </authorList>
    </citation>
    <scope>NUCLEOTIDE SEQUENCE [LARGE SCALE GENOMIC DNA]</scope>
    <source>
        <strain evidence="18">JCM 31921</strain>
    </source>
</reference>
<dbReference type="InterPro" id="IPR023465">
    <property type="entry name" value="Riboflavin_kinase_dom_sf"/>
</dbReference>
<evidence type="ECO:0000256" key="8">
    <source>
        <dbReference type="ARBA" id="ARBA00022741"/>
    </source>
</evidence>
<dbReference type="CDD" id="cd02064">
    <property type="entry name" value="FAD_synthetase_N"/>
    <property type="match status" value="1"/>
</dbReference>
<dbReference type="NCBIfam" id="NF004162">
    <property type="entry name" value="PRK05627.1-5"/>
    <property type="match status" value="1"/>
</dbReference>
<dbReference type="EC" id="2.7.1.26" evidence="15"/>
<evidence type="ECO:0000256" key="1">
    <source>
        <dbReference type="ARBA" id="ARBA00002121"/>
    </source>
</evidence>
<comment type="catalytic activity">
    <reaction evidence="13 15">
        <text>riboflavin + ATP = FMN + ADP + H(+)</text>
        <dbReference type="Rhea" id="RHEA:14357"/>
        <dbReference type="ChEBI" id="CHEBI:15378"/>
        <dbReference type="ChEBI" id="CHEBI:30616"/>
        <dbReference type="ChEBI" id="CHEBI:57986"/>
        <dbReference type="ChEBI" id="CHEBI:58210"/>
        <dbReference type="ChEBI" id="CHEBI:456216"/>
        <dbReference type="EC" id="2.7.1.26"/>
    </reaction>
</comment>
<dbReference type="SUPFAM" id="SSF52374">
    <property type="entry name" value="Nucleotidylyl transferase"/>
    <property type="match status" value="1"/>
</dbReference>